<dbReference type="SUPFAM" id="SSF46689">
    <property type="entry name" value="Homeodomain-like"/>
    <property type="match status" value="1"/>
</dbReference>
<dbReference type="GO" id="GO:0000976">
    <property type="term" value="F:transcription cis-regulatory region binding"/>
    <property type="evidence" value="ECO:0007669"/>
    <property type="project" value="TreeGrafter"/>
</dbReference>
<dbReference type="InterPro" id="IPR001647">
    <property type="entry name" value="HTH_TetR"/>
</dbReference>
<feature type="DNA-binding region" description="H-T-H motif" evidence="4">
    <location>
        <begin position="34"/>
        <end position="53"/>
    </location>
</feature>
<sequence length="219" mass="23741">MIWTMPRTAEAERNDRALLKAAREVLAIDGVHASVASIAARAGVGIGSLYRRYRSKDELFQHLVEVALDQWTEIAEQAMAKDDPWDGIVHYVTSAVGMGSLAPLAGKVTITAEMAAKNARSDEAFEALVGNAHKAGVLRKDVTLVDVLLIIEQLTKSPLIEQLQQQGRDDMLEAARNAQRRVTAIALAGLRPSDQPMPGEPPGMDLFTERWSSAGSGRS</sequence>
<evidence type="ECO:0000256" key="4">
    <source>
        <dbReference type="PROSITE-ProRule" id="PRU00335"/>
    </source>
</evidence>
<comment type="caution">
    <text evidence="7">The sequence shown here is derived from an EMBL/GenBank/DDBJ whole genome shotgun (WGS) entry which is preliminary data.</text>
</comment>
<dbReference type="Pfam" id="PF00440">
    <property type="entry name" value="TetR_N"/>
    <property type="match status" value="1"/>
</dbReference>
<accession>A0A428ZR25</accession>
<reference evidence="7 8" key="1">
    <citation type="submission" date="2018-05" db="EMBL/GenBank/DDBJ databases">
        <title>Evolution of GPA BGCs.</title>
        <authorList>
            <person name="Waglechner N."/>
            <person name="Wright G.D."/>
        </authorList>
    </citation>
    <scope>NUCLEOTIDE SEQUENCE [LARGE SCALE GENOMIC DNA]</scope>
    <source>
        <strain evidence="7 8">A82846</strain>
    </source>
</reference>
<feature type="region of interest" description="Disordered" evidence="5">
    <location>
        <begin position="191"/>
        <end position="219"/>
    </location>
</feature>
<dbReference type="EMBL" id="QHKI01000002">
    <property type="protein sequence ID" value="RSM90433.1"/>
    <property type="molecule type" value="Genomic_DNA"/>
</dbReference>
<evidence type="ECO:0000313" key="8">
    <source>
        <dbReference type="Proteomes" id="UP000287547"/>
    </source>
</evidence>
<gene>
    <name evidence="7" type="ORF">DMH04_02870</name>
</gene>
<keyword evidence="3" id="KW-0804">Transcription</keyword>
<evidence type="ECO:0000256" key="3">
    <source>
        <dbReference type="ARBA" id="ARBA00023163"/>
    </source>
</evidence>
<dbReference type="SUPFAM" id="SSF48498">
    <property type="entry name" value="Tetracyclin repressor-like, C-terminal domain"/>
    <property type="match status" value="1"/>
</dbReference>
<keyword evidence="2 4" id="KW-0238">DNA-binding</keyword>
<dbReference type="InterPro" id="IPR009057">
    <property type="entry name" value="Homeodomain-like_sf"/>
</dbReference>
<organism evidence="7 8">
    <name type="scientific">Kibdelosporangium aridum</name>
    <dbReference type="NCBI Taxonomy" id="2030"/>
    <lineage>
        <taxon>Bacteria</taxon>
        <taxon>Bacillati</taxon>
        <taxon>Actinomycetota</taxon>
        <taxon>Actinomycetes</taxon>
        <taxon>Pseudonocardiales</taxon>
        <taxon>Pseudonocardiaceae</taxon>
        <taxon>Kibdelosporangium</taxon>
    </lineage>
</organism>
<dbReference type="PANTHER" id="PTHR30055:SF234">
    <property type="entry name" value="HTH-TYPE TRANSCRIPTIONAL REGULATOR BETI"/>
    <property type="match status" value="1"/>
</dbReference>
<dbReference type="Gene3D" id="1.10.357.10">
    <property type="entry name" value="Tetracycline Repressor, domain 2"/>
    <property type="match status" value="1"/>
</dbReference>
<evidence type="ECO:0000256" key="1">
    <source>
        <dbReference type="ARBA" id="ARBA00023015"/>
    </source>
</evidence>
<evidence type="ECO:0000313" key="7">
    <source>
        <dbReference type="EMBL" id="RSM90433.1"/>
    </source>
</evidence>
<dbReference type="InterPro" id="IPR036271">
    <property type="entry name" value="Tet_transcr_reg_TetR-rel_C_sf"/>
</dbReference>
<feature type="compositionally biased region" description="Polar residues" evidence="5">
    <location>
        <begin position="210"/>
        <end position="219"/>
    </location>
</feature>
<dbReference type="Proteomes" id="UP000287547">
    <property type="component" value="Unassembled WGS sequence"/>
</dbReference>
<evidence type="ECO:0000256" key="2">
    <source>
        <dbReference type="ARBA" id="ARBA00023125"/>
    </source>
</evidence>
<dbReference type="InterPro" id="IPR050109">
    <property type="entry name" value="HTH-type_TetR-like_transc_reg"/>
</dbReference>
<dbReference type="GO" id="GO:0003700">
    <property type="term" value="F:DNA-binding transcription factor activity"/>
    <property type="evidence" value="ECO:0007669"/>
    <property type="project" value="TreeGrafter"/>
</dbReference>
<dbReference type="PROSITE" id="PS50977">
    <property type="entry name" value="HTH_TETR_2"/>
    <property type="match status" value="1"/>
</dbReference>
<dbReference type="OrthoDB" id="9795011at2"/>
<evidence type="ECO:0000259" key="6">
    <source>
        <dbReference type="PROSITE" id="PS50977"/>
    </source>
</evidence>
<evidence type="ECO:0000256" key="5">
    <source>
        <dbReference type="SAM" id="MobiDB-lite"/>
    </source>
</evidence>
<feature type="domain" description="HTH tetR-type" evidence="6">
    <location>
        <begin position="12"/>
        <end position="71"/>
    </location>
</feature>
<dbReference type="PRINTS" id="PR00455">
    <property type="entry name" value="HTHTETR"/>
</dbReference>
<dbReference type="AlphaFoldDB" id="A0A428ZR25"/>
<protein>
    <submittedName>
        <fullName evidence="7">TetR/AcrR family transcriptional regulator</fullName>
    </submittedName>
</protein>
<keyword evidence="1" id="KW-0805">Transcription regulation</keyword>
<proteinExistence type="predicted"/>
<name>A0A428ZR25_KIBAR</name>
<dbReference type="PANTHER" id="PTHR30055">
    <property type="entry name" value="HTH-TYPE TRANSCRIPTIONAL REGULATOR RUTR"/>
    <property type="match status" value="1"/>
</dbReference>